<name>A0A163KBN4_ABSGL</name>
<dbReference type="SUPFAM" id="SSF52047">
    <property type="entry name" value="RNI-like"/>
    <property type="match status" value="1"/>
</dbReference>
<dbReference type="AlphaFoldDB" id="A0A163KBN4"/>
<reference evidence="1" key="1">
    <citation type="submission" date="2016-04" db="EMBL/GenBank/DDBJ databases">
        <authorList>
            <person name="Evans L.H."/>
            <person name="Alamgir A."/>
            <person name="Owens N."/>
            <person name="Weber N.D."/>
            <person name="Virtaneva K."/>
            <person name="Barbian K."/>
            <person name="Babar A."/>
            <person name="Rosenke K."/>
        </authorList>
    </citation>
    <scope>NUCLEOTIDE SEQUENCE [LARGE SCALE GENOMIC DNA]</scope>
    <source>
        <strain evidence="1">CBS 101.48</strain>
    </source>
</reference>
<dbReference type="EMBL" id="LT555210">
    <property type="protein sequence ID" value="SAM09827.1"/>
    <property type="molecule type" value="Genomic_DNA"/>
</dbReference>
<protein>
    <recommendedName>
        <fullName evidence="3">F-box domain-containing protein</fullName>
    </recommendedName>
</protein>
<evidence type="ECO:0008006" key="3">
    <source>
        <dbReference type="Google" id="ProtNLM"/>
    </source>
</evidence>
<dbReference type="InParanoid" id="A0A163KBN4"/>
<evidence type="ECO:0000313" key="2">
    <source>
        <dbReference type="Proteomes" id="UP000078561"/>
    </source>
</evidence>
<dbReference type="Proteomes" id="UP000078561">
    <property type="component" value="Unassembled WGS sequence"/>
</dbReference>
<accession>A0A163KBN4</accession>
<organism evidence="1">
    <name type="scientific">Absidia glauca</name>
    <name type="common">Pin mould</name>
    <dbReference type="NCBI Taxonomy" id="4829"/>
    <lineage>
        <taxon>Eukaryota</taxon>
        <taxon>Fungi</taxon>
        <taxon>Fungi incertae sedis</taxon>
        <taxon>Mucoromycota</taxon>
        <taxon>Mucoromycotina</taxon>
        <taxon>Mucoromycetes</taxon>
        <taxon>Mucorales</taxon>
        <taxon>Cunninghamellaceae</taxon>
        <taxon>Absidia</taxon>
    </lineage>
</organism>
<gene>
    <name evidence="1" type="primary">ABSGL_15536.1 scaffold 17607</name>
</gene>
<proteinExistence type="predicted"/>
<dbReference type="InterPro" id="IPR032675">
    <property type="entry name" value="LRR_dom_sf"/>
</dbReference>
<dbReference type="Gene3D" id="3.80.10.10">
    <property type="entry name" value="Ribonuclease Inhibitor"/>
    <property type="match status" value="1"/>
</dbReference>
<evidence type="ECO:0000313" key="1">
    <source>
        <dbReference type="EMBL" id="SAM09827.1"/>
    </source>
</evidence>
<keyword evidence="2" id="KW-1185">Reference proteome</keyword>
<sequence length="236" mass="26613">MGALYAASTPLLWQRPICPEPAWALGKKALSLLSCLRPSPRPAYLGQYKRRLDLHGSDAKKQVVPFMSCMPLLHNLRLSAPSDPVSHPCHSIYHILYDILPHYPRLERLLLSKFEISNSTLVNISQWCNQIHVLELHNCAGFTTDALTTLLTGYRTCLTSLTLLVNDGWKAHLGRTLDRSQLQQLTSLSVYRCLAIDNGFLCRPLATHLTAFRITQCNVDLGHTPELLLRFLRAHP</sequence>